<dbReference type="Pfam" id="PF01618">
    <property type="entry name" value="MotA_ExbB"/>
    <property type="match status" value="1"/>
</dbReference>
<keyword evidence="3 7" id="KW-0812">Transmembrane</keyword>
<name>A0A7G1H1D2_9BACT</name>
<dbReference type="KEGG" id="dtp:JZK55_08850"/>
<evidence type="ECO:0000256" key="1">
    <source>
        <dbReference type="ARBA" id="ARBA00004651"/>
    </source>
</evidence>
<keyword evidence="10" id="KW-1185">Reference proteome</keyword>
<dbReference type="PANTHER" id="PTHR30625">
    <property type="entry name" value="PROTEIN TOLQ"/>
    <property type="match status" value="1"/>
</dbReference>
<sequence length="229" mass="25882">MNIFAGLETFLYVISSALFYPVVAGLVLLTLWIVISFGGFLREYIDRRQGNSSVLNRYKKTLESEIQLFHVIARYGVPKQSQNEIPRFARNDSKQHNDTLDIRLERFLQEAELGLIKSLDKIRFAIRVGPALGLMGTLIPMGVSLSALAQGDMPKMAGSMVTAFTTTVVGLACGVASYLMSIVKEKWIRADMREMEYMTELTLRNLKLEKEKFYETSQCANEGSYDKEI</sequence>
<keyword evidence="5 7" id="KW-0472">Membrane</keyword>
<keyword evidence="9" id="KW-0282">Flagellum</keyword>
<keyword evidence="9" id="KW-0969">Cilium</keyword>
<feature type="transmembrane region" description="Helical" evidence="7">
    <location>
        <begin position="18"/>
        <end position="41"/>
    </location>
</feature>
<keyword evidence="2" id="KW-1003">Cell membrane</keyword>
<dbReference type="PANTHER" id="PTHR30625:SF3">
    <property type="entry name" value="TOL-PAL SYSTEM PROTEIN TOLQ"/>
    <property type="match status" value="1"/>
</dbReference>
<evidence type="ECO:0000256" key="5">
    <source>
        <dbReference type="ARBA" id="ARBA00023136"/>
    </source>
</evidence>
<keyword evidence="6" id="KW-0813">Transport</keyword>
<comment type="similarity">
    <text evidence="6">Belongs to the exbB/tolQ family.</text>
</comment>
<gene>
    <name evidence="9" type="ORF">JZK55_08850</name>
</gene>
<comment type="subcellular location">
    <subcellularLocation>
        <location evidence="1">Cell membrane</location>
        <topology evidence="1">Multi-pass membrane protein</topology>
    </subcellularLocation>
    <subcellularLocation>
        <location evidence="6">Membrane</location>
        <topology evidence="6">Multi-pass membrane protein</topology>
    </subcellularLocation>
</comment>
<accession>A0A7G1H1D2</accession>
<proteinExistence type="inferred from homology"/>
<keyword evidence="4 7" id="KW-1133">Transmembrane helix</keyword>
<dbReference type="InterPro" id="IPR002898">
    <property type="entry name" value="MotA_ExbB_proton_chnl"/>
</dbReference>
<evidence type="ECO:0000256" key="6">
    <source>
        <dbReference type="RuleBase" id="RU004057"/>
    </source>
</evidence>
<feature type="transmembrane region" description="Helical" evidence="7">
    <location>
        <begin position="124"/>
        <end position="149"/>
    </location>
</feature>
<evidence type="ECO:0000256" key="7">
    <source>
        <dbReference type="SAM" id="Phobius"/>
    </source>
</evidence>
<evidence type="ECO:0000256" key="4">
    <source>
        <dbReference type="ARBA" id="ARBA00022989"/>
    </source>
</evidence>
<evidence type="ECO:0000313" key="10">
    <source>
        <dbReference type="Proteomes" id="UP000516360"/>
    </source>
</evidence>
<evidence type="ECO:0000259" key="8">
    <source>
        <dbReference type="Pfam" id="PF01618"/>
    </source>
</evidence>
<reference evidence="9 10" key="1">
    <citation type="submission" date="2020-03" db="EMBL/GenBank/DDBJ databases">
        <title>Complete genome sequences of two sulfur-disproportionating bacterial strains T55J and Mzg5.</title>
        <authorList>
            <person name="Umezawa K."/>
            <person name="Kojima H."/>
            <person name="Kato Y."/>
            <person name="Fukui M."/>
        </authorList>
    </citation>
    <scope>NUCLEOTIDE SEQUENCE [LARGE SCALE GENOMIC DNA]</scope>
    <source>
        <strain evidence="9 10">T55J</strain>
    </source>
</reference>
<dbReference type="Proteomes" id="UP000516360">
    <property type="component" value="Chromosome"/>
</dbReference>
<evidence type="ECO:0000256" key="2">
    <source>
        <dbReference type="ARBA" id="ARBA00022475"/>
    </source>
</evidence>
<feature type="transmembrane region" description="Helical" evidence="7">
    <location>
        <begin position="161"/>
        <end position="183"/>
    </location>
</feature>
<feature type="domain" description="MotA/TolQ/ExbB proton channel" evidence="8">
    <location>
        <begin position="92"/>
        <end position="195"/>
    </location>
</feature>
<dbReference type="RefSeq" id="WP_203473424.1">
    <property type="nucleotide sequence ID" value="NZ_AP022873.1"/>
</dbReference>
<keyword evidence="9" id="KW-0966">Cell projection</keyword>
<evidence type="ECO:0000256" key="3">
    <source>
        <dbReference type="ARBA" id="ARBA00022692"/>
    </source>
</evidence>
<organism evidence="9 10">
    <name type="scientific">Dissulfurispira thermophila</name>
    <dbReference type="NCBI Taxonomy" id="2715679"/>
    <lineage>
        <taxon>Bacteria</taxon>
        <taxon>Pseudomonadati</taxon>
        <taxon>Nitrospirota</taxon>
        <taxon>Thermodesulfovibrionia</taxon>
        <taxon>Thermodesulfovibrionales</taxon>
        <taxon>Dissulfurispiraceae</taxon>
        <taxon>Dissulfurispira</taxon>
    </lineage>
</organism>
<dbReference type="GO" id="GO:0005886">
    <property type="term" value="C:plasma membrane"/>
    <property type="evidence" value="ECO:0007669"/>
    <property type="project" value="UniProtKB-SubCell"/>
</dbReference>
<keyword evidence="6" id="KW-0653">Protein transport</keyword>
<dbReference type="EMBL" id="AP022873">
    <property type="protein sequence ID" value="BCB95963.1"/>
    <property type="molecule type" value="Genomic_DNA"/>
</dbReference>
<protein>
    <submittedName>
        <fullName evidence="9">Flagellar motor protein MotA</fullName>
    </submittedName>
</protein>
<dbReference type="InterPro" id="IPR050790">
    <property type="entry name" value="ExbB/TolQ_transport"/>
</dbReference>
<dbReference type="GO" id="GO:0017038">
    <property type="term" value="P:protein import"/>
    <property type="evidence" value="ECO:0007669"/>
    <property type="project" value="TreeGrafter"/>
</dbReference>
<dbReference type="AlphaFoldDB" id="A0A7G1H1D2"/>
<evidence type="ECO:0000313" key="9">
    <source>
        <dbReference type="EMBL" id="BCB95963.1"/>
    </source>
</evidence>